<name>A0ABU6QV74_9FABA</name>
<dbReference type="PANTHER" id="PTHR34278">
    <property type="entry name" value="PROTEIN THI031, PUTATIVE-RELATED"/>
    <property type="match status" value="1"/>
</dbReference>
<comment type="caution">
    <text evidence="1">The sequence shown here is derived from an EMBL/GenBank/DDBJ whole genome shotgun (WGS) entry which is preliminary data.</text>
</comment>
<sequence length="167" mass="18830">MKMEGRQHGMVRTYIILPSPLNPRPKTPVVTQFDSPPTAGIFTKVSSKPTNHSKFTGKCGTPRCTGCHLHPACKSKDKTKGTQKDKHWWVMDQPDLNFSGLSATRMLDHLSNYGEDYPEDETHYDVNGQCTSEVDGDGCVSKIMVDFKVDNVVEGRYEDEDWYLVES</sequence>
<keyword evidence="2" id="KW-1185">Reference proteome</keyword>
<evidence type="ECO:0000313" key="2">
    <source>
        <dbReference type="Proteomes" id="UP001341840"/>
    </source>
</evidence>
<evidence type="ECO:0000313" key="1">
    <source>
        <dbReference type="EMBL" id="MED6115362.1"/>
    </source>
</evidence>
<gene>
    <name evidence="1" type="ORF">PIB30_089717</name>
</gene>
<reference evidence="1 2" key="1">
    <citation type="journal article" date="2023" name="Plants (Basel)">
        <title>Bridging the Gap: Combining Genomics and Transcriptomics Approaches to Understand Stylosanthes scabra, an Orphan Legume from the Brazilian Caatinga.</title>
        <authorList>
            <person name="Ferreira-Neto J.R.C."/>
            <person name="da Silva M.D."/>
            <person name="Binneck E."/>
            <person name="de Melo N.F."/>
            <person name="da Silva R.H."/>
            <person name="de Melo A.L.T.M."/>
            <person name="Pandolfi V."/>
            <person name="Bustamante F.O."/>
            <person name="Brasileiro-Vidal A.C."/>
            <person name="Benko-Iseppon A.M."/>
        </authorList>
    </citation>
    <scope>NUCLEOTIDE SEQUENCE [LARGE SCALE GENOMIC DNA]</scope>
    <source>
        <tissue evidence="1">Leaves</tissue>
    </source>
</reference>
<dbReference type="Proteomes" id="UP001341840">
    <property type="component" value="Unassembled WGS sequence"/>
</dbReference>
<dbReference type="PANTHER" id="PTHR34278:SF1">
    <property type="entry name" value="PROTEIN THI031, PUTATIVE-RELATED"/>
    <property type="match status" value="1"/>
</dbReference>
<accession>A0ABU6QV74</accession>
<organism evidence="1 2">
    <name type="scientific">Stylosanthes scabra</name>
    <dbReference type="NCBI Taxonomy" id="79078"/>
    <lineage>
        <taxon>Eukaryota</taxon>
        <taxon>Viridiplantae</taxon>
        <taxon>Streptophyta</taxon>
        <taxon>Embryophyta</taxon>
        <taxon>Tracheophyta</taxon>
        <taxon>Spermatophyta</taxon>
        <taxon>Magnoliopsida</taxon>
        <taxon>eudicotyledons</taxon>
        <taxon>Gunneridae</taxon>
        <taxon>Pentapetalae</taxon>
        <taxon>rosids</taxon>
        <taxon>fabids</taxon>
        <taxon>Fabales</taxon>
        <taxon>Fabaceae</taxon>
        <taxon>Papilionoideae</taxon>
        <taxon>50 kb inversion clade</taxon>
        <taxon>dalbergioids sensu lato</taxon>
        <taxon>Dalbergieae</taxon>
        <taxon>Pterocarpus clade</taxon>
        <taxon>Stylosanthes</taxon>
    </lineage>
</organism>
<dbReference type="EMBL" id="JASCZI010001692">
    <property type="protein sequence ID" value="MED6115362.1"/>
    <property type="molecule type" value="Genomic_DNA"/>
</dbReference>
<protein>
    <submittedName>
        <fullName evidence="1">Uncharacterized protein</fullName>
    </submittedName>
</protein>
<proteinExistence type="predicted"/>